<dbReference type="InterPro" id="IPR000595">
    <property type="entry name" value="cNMP-bd_dom"/>
</dbReference>
<dbReference type="GO" id="GO:0005249">
    <property type="term" value="F:voltage-gated potassium channel activity"/>
    <property type="evidence" value="ECO:0007669"/>
    <property type="project" value="InterPro"/>
</dbReference>
<sequence>MISQEFDGISYTESTGSKPRRWFARSLNREDESASDSNKPKRNKSMTFTDMVNSTQIGHISQRPQDISFASNYLRKDEKGEEKKKRDCLFDPHGRIMKVWEVVVVVVMVFTTFVTPFEVAFILVSPVGLLATNIVVDTIFIIDIAFSFFLPYYDRNTGLLVTNHRKIAYNYLTGWFILDFIPVIPFDLIGLLLVEANEESASQVEALKSLRVLRVLKLLKILRLLRVRKIWARWHQNIPFRYTTVTLLQFLIMILVFSHWLACIFKIIPELERTSELDLTEEEIEDGVRPVNWITKYFEWSLGLEPHEYDMWSVYIASFYWAVMTLTTVGYGDVNTATDGERIALSIFMLTGAILYAYIVAAVCGIFTNLNASKSEFYQQMDELNEYVKREGIPADLSRRLRNYFIYADSKRQSEQFKSLIQKMSPSLQEEVSSFHNRVWVEQVPFVKLAPKSEHDEFIISLSVMVQIEVFPPLEVLVRPNAIIDRLYIIARGIVLLHITDKIPEDPAEEDEQSVLTGNIYYRNSLPDTLKMRNGSCFGHEIIYDQVRGQYYATTLTYCETQTLKKEDLLTILHQRNFEDTKRSINSYCNVTKDDSMRGGIEAVALGPISTAFPGTSESSSSMESVETKSKDDEMKVSAKPDQKPMVTNV</sequence>
<feature type="transmembrane region" description="Helical" evidence="13">
    <location>
        <begin position="171"/>
        <end position="194"/>
    </location>
</feature>
<protein>
    <recommendedName>
        <fullName evidence="14">Ion transport domain-containing protein</fullName>
    </recommendedName>
</protein>
<feature type="transmembrane region" description="Helical" evidence="13">
    <location>
        <begin position="343"/>
        <end position="368"/>
    </location>
</feature>
<keyword evidence="3" id="KW-0633">Potassium transport</keyword>
<feature type="region of interest" description="Disordered" evidence="12">
    <location>
        <begin position="22"/>
        <end position="47"/>
    </location>
</feature>
<feature type="transmembrane region" description="Helical" evidence="13">
    <location>
        <begin position="246"/>
        <end position="268"/>
    </location>
</feature>
<keyword evidence="5" id="KW-0631">Potassium channel</keyword>
<evidence type="ECO:0000256" key="12">
    <source>
        <dbReference type="SAM" id="MobiDB-lite"/>
    </source>
</evidence>
<evidence type="ECO:0000256" key="3">
    <source>
        <dbReference type="ARBA" id="ARBA00022538"/>
    </source>
</evidence>
<evidence type="ECO:0000256" key="9">
    <source>
        <dbReference type="ARBA" id="ARBA00023065"/>
    </source>
</evidence>
<keyword evidence="7" id="KW-0630">Potassium</keyword>
<dbReference type="GO" id="GO:0005886">
    <property type="term" value="C:plasma membrane"/>
    <property type="evidence" value="ECO:0007669"/>
    <property type="project" value="TreeGrafter"/>
</dbReference>
<dbReference type="SUPFAM" id="SSF51206">
    <property type="entry name" value="cAMP-binding domain-like"/>
    <property type="match status" value="1"/>
</dbReference>
<dbReference type="PANTHER" id="PTHR10217:SF435">
    <property type="entry name" value="POTASSIUM VOLTAGE-GATED CHANNEL PROTEIN EAG"/>
    <property type="match status" value="1"/>
</dbReference>
<dbReference type="InterPro" id="IPR014710">
    <property type="entry name" value="RmlC-like_jellyroll"/>
</dbReference>
<evidence type="ECO:0000256" key="6">
    <source>
        <dbReference type="ARBA" id="ARBA00022882"/>
    </source>
</evidence>
<evidence type="ECO:0000256" key="5">
    <source>
        <dbReference type="ARBA" id="ARBA00022826"/>
    </source>
</evidence>
<dbReference type="Gene3D" id="1.10.287.630">
    <property type="entry name" value="Helix hairpin bin"/>
    <property type="match status" value="1"/>
</dbReference>
<dbReference type="InterPro" id="IPR005821">
    <property type="entry name" value="Ion_trans_dom"/>
</dbReference>
<evidence type="ECO:0000256" key="10">
    <source>
        <dbReference type="ARBA" id="ARBA00023136"/>
    </source>
</evidence>
<dbReference type="AlphaFoldDB" id="A0A7S3LPX4"/>
<comment type="subcellular location">
    <subcellularLocation>
        <location evidence="1">Membrane</location>
        <topology evidence="1">Multi-pass membrane protein</topology>
    </subcellularLocation>
</comment>
<evidence type="ECO:0000256" key="7">
    <source>
        <dbReference type="ARBA" id="ARBA00022958"/>
    </source>
</evidence>
<dbReference type="InterPro" id="IPR018490">
    <property type="entry name" value="cNMP-bd_dom_sf"/>
</dbReference>
<dbReference type="InterPro" id="IPR003938">
    <property type="entry name" value="K_chnl_volt-dep_EAG/ELK/ERG"/>
</dbReference>
<feature type="transmembrane region" description="Helical" evidence="13">
    <location>
        <begin position="130"/>
        <end position="150"/>
    </location>
</feature>
<keyword evidence="9" id="KW-0406">Ion transport</keyword>
<keyword evidence="6" id="KW-0851">Voltage-gated channel</keyword>
<dbReference type="Gene3D" id="2.60.120.10">
    <property type="entry name" value="Jelly Rolls"/>
    <property type="match status" value="1"/>
</dbReference>
<keyword evidence="11" id="KW-0407">Ion channel</keyword>
<dbReference type="GO" id="GO:0034702">
    <property type="term" value="C:monoatomic ion channel complex"/>
    <property type="evidence" value="ECO:0007669"/>
    <property type="project" value="UniProtKB-KW"/>
</dbReference>
<feature type="domain" description="Ion transport" evidence="14">
    <location>
        <begin position="98"/>
        <end position="373"/>
    </location>
</feature>
<name>A0A7S3LPX4_9STRA</name>
<evidence type="ECO:0000256" key="4">
    <source>
        <dbReference type="ARBA" id="ARBA00022692"/>
    </source>
</evidence>
<keyword evidence="2" id="KW-0813">Transport</keyword>
<evidence type="ECO:0000256" key="2">
    <source>
        <dbReference type="ARBA" id="ARBA00022448"/>
    </source>
</evidence>
<dbReference type="GO" id="GO:0042391">
    <property type="term" value="P:regulation of membrane potential"/>
    <property type="evidence" value="ECO:0007669"/>
    <property type="project" value="TreeGrafter"/>
</dbReference>
<dbReference type="SUPFAM" id="SSF81324">
    <property type="entry name" value="Voltage-gated potassium channels"/>
    <property type="match status" value="1"/>
</dbReference>
<dbReference type="Gene3D" id="1.10.287.70">
    <property type="match status" value="1"/>
</dbReference>
<evidence type="ECO:0000259" key="14">
    <source>
        <dbReference type="Pfam" id="PF00520"/>
    </source>
</evidence>
<dbReference type="InterPro" id="IPR050818">
    <property type="entry name" value="KCNH_animal-type"/>
</dbReference>
<feature type="compositionally biased region" description="Basic and acidic residues" evidence="12">
    <location>
        <begin position="626"/>
        <end position="643"/>
    </location>
</feature>
<feature type="transmembrane region" description="Helical" evidence="13">
    <location>
        <begin position="312"/>
        <end position="331"/>
    </location>
</feature>
<evidence type="ECO:0000256" key="1">
    <source>
        <dbReference type="ARBA" id="ARBA00004141"/>
    </source>
</evidence>
<organism evidence="15">
    <name type="scientific">Aplanochytrium stocchinoi</name>
    <dbReference type="NCBI Taxonomy" id="215587"/>
    <lineage>
        <taxon>Eukaryota</taxon>
        <taxon>Sar</taxon>
        <taxon>Stramenopiles</taxon>
        <taxon>Bigyra</taxon>
        <taxon>Labyrinthulomycetes</taxon>
        <taxon>Thraustochytrida</taxon>
        <taxon>Thraustochytriidae</taxon>
        <taxon>Aplanochytrium</taxon>
    </lineage>
</organism>
<accession>A0A7S3LPX4</accession>
<evidence type="ECO:0000313" key="15">
    <source>
        <dbReference type="EMBL" id="CAE0435838.1"/>
    </source>
</evidence>
<keyword evidence="10 13" id="KW-0472">Membrane</keyword>
<dbReference type="PANTHER" id="PTHR10217">
    <property type="entry name" value="VOLTAGE AND LIGAND GATED POTASSIUM CHANNEL"/>
    <property type="match status" value="1"/>
</dbReference>
<evidence type="ECO:0000256" key="8">
    <source>
        <dbReference type="ARBA" id="ARBA00022989"/>
    </source>
</evidence>
<keyword evidence="4 13" id="KW-0812">Transmembrane</keyword>
<dbReference type="EMBL" id="HBIN01008262">
    <property type="protein sequence ID" value="CAE0435838.1"/>
    <property type="molecule type" value="Transcribed_RNA"/>
</dbReference>
<gene>
    <name evidence="15" type="ORF">ASTO00021_LOCUS6118</name>
</gene>
<proteinExistence type="predicted"/>
<feature type="region of interest" description="Disordered" evidence="12">
    <location>
        <begin position="611"/>
        <end position="650"/>
    </location>
</feature>
<evidence type="ECO:0000256" key="13">
    <source>
        <dbReference type="SAM" id="Phobius"/>
    </source>
</evidence>
<dbReference type="PRINTS" id="PR01463">
    <property type="entry name" value="EAGCHANLFMLY"/>
</dbReference>
<feature type="transmembrane region" description="Helical" evidence="13">
    <location>
        <begin position="102"/>
        <end position="124"/>
    </location>
</feature>
<evidence type="ECO:0000256" key="11">
    <source>
        <dbReference type="ARBA" id="ARBA00023303"/>
    </source>
</evidence>
<dbReference type="CDD" id="cd00038">
    <property type="entry name" value="CAP_ED"/>
    <property type="match status" value="1"/>
</dbReference>
<reference evidence="15" key="1">
    <citation type="submission" date="2021-01" db="EMBL/GenBank/DDBJ databases">
        <authorList>
            <person name="Corre E."/>
            <person name="Pelletier E."/>
            <person name="Niang G."/>
            <person name="Scheremetjew M."/>
            <person name="Finn R."/>
            <person name="Kale V."/>
            <person name="Holt S."/>
            <person name="Cochrane G."/>
            <person name="Meng A."/>
            <person name="Brown T."/>
            <person name="Cohen L."/>
        </authorList>
    </citation>
    <scope>NUCLEOTIDE SEQUENCE</scope>
    <source>
        <strain evidence="15">GSBS06</strain>
    </source>
</reference>
<feature type="compositionally biased region" description="Low complexity" evidence="12">
    <location>
        <begin position="616"/>
        <end position="625"/>
    </location>
</feature>
<dbReference type="Pfam" id="PF00520">
    <property type="entry name" value="Ion_trans"/>
    <property type="match status" value="1"/>
</dbReference>
<keyword evidence="8 13" id="KW-1133">Transmembrane helix</keyword>